<dbReference type="Gene3D" id="1.10.472.20">
    <property type="entry name" value="Nitrile hydratase, beta subunit"/>
    <property type="match status" value="1"/>
</dbReference>
<dbReference type="Proteomes" id="UP000028488">
    <property type="component" value="Chromosome"/>
</dbReference>
<dbReference type="RefSeq" id="WP_037242305.1">
    <property type="nucleotide sequence ID" value="NZ_CP008947.1"/>
</dbReference>
<protein>
    <submittedName>
        <fullName evidence="2">ScnB</fullName>
    </submittedName>
</protein>
<dbReference type="Pfam" id="PF21006">
    <property type="entry name" value="NHase_beta_N"/>
    <property type="match status" value="1"/>
</dbReference>
<evidence type="ECO:0000313" key="3">
    <source>
        <dbReference type="Proteomes" id="UP000028488"/>
    </source>
</evidence>
<organism evidence="2 3">
    <name type="scientific">Rhodococcus opacus</name>
    <name type="common">Nocardia opaca</name>
    <dbReference type="NCBI Taxonomy" id="37919"/>
    <lineage>
        <taxon>Bacteria</taxon>
        <taxon>Bacillati</taxon>
        <taxon>Actinomycetota</taxon>
        <taxon>Actinomycetes</taxon>
        <taxon>Mycobacteriales</taxon>
        <taxon>Nocardiaceae</taxon>
        <taxon>Rhodococcus</taxon>
    </lineage>
</organism>
<proteinExistence type="predicted"/>
<name>A0A076ET88_RHOOP</name>
<reference evidence="2 3" key="1">
    <citation type="submission" date="2014-07" db="EMBL/GenBank/DDBJ databases">
        <title>Genome Sequence of Rhodococcus opacus Strain R7, a Biodegrader of Mono- and Polycyclic Aromatic Hydrocarbons.</title>
        <authorList>
            <person name="Di Gennaro P."/>
            <person name="Zampolli J."/>
            <person name="Presti I."/>
            <person name="Cappelletti M."/>
            <person name="D'Ursi P."/>
            <person name="Orro A."/>
            <person name="Mezzelani A."/>
            <person name="Milanesi L."/>
        </authorList>
    </citation>
    <scope>NUCLEOTIDE SEQUENCE [LARGE SCALE GENOMIC DNA]</scope>
    <source>
        <strain evidence="2 3">R7</strain>
    </source>
</reference>
<dbReference type="eggNOG" id="ENOG50338DQ">
    <property type="taxonomic scope" value="Bacteria"/>
</dbReference>
<dbReference type="SUPFAM" id="SSF50090">
    <property type="entry name" value="Electron transport accessory proteins"/>
    <property type="match status" value="1"/>
</dbReference>
<sequence length="111" mass="12823">MMTDKAYDVILNTLTPETTRNDVTLPDLDRKPDPWESSMQATAECLSWRGAWDNLDRRHTEDQLGETIYRDFPVRSRSVVATAHALMDKGVISPDELQAKMEEVRARFNRQ</sequence>
<dbReference type="InterPro" id="IPR008990">
    <property type="entry name" value="Elect_transpt_acc-like_dom_sf"/>
</dbReference>
<dbReference type="AlphaFoldDB" id="A0A076ET88"/>
<dbReference type="InterPro" id="IPR049054">
    <property type="entry name" value="CN_hydtase_beta-like_N"/>
</dbReference>
<gene>
    <name evidence="2" type="ORF">EP51_19290</name>
</gene>
<evidence type="ECO:0000313" key="2">
    <source>
        <dbReference type="EMBL" id="AII06659.1"/>
    </source>
</evidence>
<evidence type="ECO:0000259" key="1">
    <source>
        <dbReference type="Pfam" id="PF21006"/>
    </source>
</evidence>
<feature type="domain" description="Nitrile hydratase beta subunit-like N-terminal" evidence="1">
    <location>
        <begin position="32"/>
        <end position="107"/>
    </location>
</feature>
<accession>A0A076ET88</accession>
<dbReference type="InterPro" id="IPR042262">
    <property type="entry name" value="CN_hydtase_beta_C"/>
</dbReference>
<dbReference type="EMBL" id="CP008947">
    <property type="protein sequence ID" value="AII06659.1"/>
    <property type="molecule type" value="Genomic_DNA"/>
</dbReference>